<evidence type="ECO:0000256" key="13">
    <source>
        <dbReference type="RuleBase" id="RU003785"/>
    </source>
</evidence>
<feature type="site" description="Interaction with substrate tRNA" evidence="10">
    <location>
        <position position="123"/>
    </location>
</feature>
<keyword evidence="7 10" id="KW-0067">ATP-binding</keyword>
<dbReference type="PANTHER" id="PTHR11088:SF60">
    <property type="entry name" value="TRNA DIMETHYLALLYLTRANSFERASE"/>
    <property type="match status" value="1"/>
</dbReference>
<gene>
    <name evidence="10" type="primary">miaA</name>
    <name evidence="14" type="ordered locus">RB2501_15969</name>
</gene>
<keyword evidence="5 10" id="KW-0819">tRNA processing</keyword>
<dbReference type="EMBL" id="CP001712">
    <property type="protein sequence ID" value="EAR15840.1"/>
    <property type="molecule type" value="Genomic_DNA"/>
</dbReference>
<protein>
    <recommendedName>
        <fullName evidence="10">tRNA dimethylallyltransferase</fullName>
        <ecNumber evidence="10">2.5.1.75</ecNumber>
    </recommendedName>
    <alternativeName>
        <fullName evidence="10">Dimethylallyl diphosphate:tRNA dimethylallyltransferase</fullName>
        <shortName evidence="10">DMAPP:tRNA dimethylallyltransferase</shortName>
        <shortName evidence="10">DMATase</shortName>
    </alternativeName>
    <alternativeName>
        <fullName evidence="10">Isopentenyl-diphosphate:tRNA isopentenyltransferase</fullName>
        <shortName evidence="10">IPP transferase</shortName>
        <shortName evidence="10">IPPT</shortName>
        <shortName evidence="10">IPTase</shortName>
    </alternativeName>
</protein>
<dbReference type="EC" id="2.5.1.75" evidence="10"/>
<dbReference type="GO" id="GO:0005524">
    <property type="term" value="F:ATP binding"/>
    <property type="evidence" value="ECO:0007669"/>
    <property type="project" value="UniProtKB-UniRule"/>
</dbReference>
<keyword evidence="15" id="KW-1185">Reference proteome</keyword>
<feature type="binding site" evidence="10">
    <location>
        <begin position="10"/>
        <end position="17"/>
    </location>
    <ligand>
        <name>ATP</name>
        <dbReference type="ChEBI" id="CHEBI:30616"/>
    </ligand>
</feature>
<evidence type="ECO:0000256" key="5">
    <source>
        <dbReference type="ARBA" id="ARBA00022694"/>
    </source>
</evidence>
<dbReference type="eggNOG" id="COG0324">
    <property type="taxonomic scope" value="Bacteria"/>
</dbReference>
<comment type="catalytic activity">
    <reaction evidence="9 10 11">
        <text>adenosine(37) in tRNA + dimethylallyl diphosphate = N(6)-dimethylallyladenosine(37) in tRNA + diphosphate</text>
        <dbReference type="Rhea" id="RHEA:26482"/>
        <dbReference type="Rhea" id="RHEA-COMP:10162"/>
        <dbReference type="Rhea" id="RHEA-COMP:10375"/>
        <dbReference type="ChEBI" id="CHEBI:33019"/>
        <dbReference type="ChEBI" id="CHEBI:57623"/>
        <dbReference type="ChEBI" id="CHEBI:74411"/>
        <dbReference type="ChEBI" id="CHEBI:74415"/>
        <dbReference type="EC" id="2.5.1.75"/>
    </reaction>
</comment>
<dbReference type="RefSeq" id="WP_015755155.1">
    <property type="nucleotide sequence ID" value="NC_013222.1"/>
</dbReference>
<keyword evidence="4 10" id="KW-0808">Transferase</keyword>
<feature type="binding site" evidence="10">
    <location>
        <begin position="12"/>
        <end position="17"/>
    </location>
    <ligand>
        <name>substrate</name>
    </ligand>
</feature>
<accession>A4CLU1</accession>
<dbReference type="Gene3D" id="1.10.20.140">
    <property type="match status" value="1"/>
</dbReference>
<proteinExistence type="inferred from homology"/>
<comment type="subunit">
    <text evidence="10">Monomer.</text>
</comment>
<dbReference type="Proteomes" id="UP000009049">
    <property type="component" value="Chromosome"/>
</dbReference>
<evidence type="ECO:0000256" key="7">
    <source>
        <dbReference type="ARBA" id="ARBA00022840"/>
    </source>
</evidence>
<dbReference type="HAMAP" id="MF_00185">
    <property type="entry name" value="IPP_trans"/>
    <property type="match status" value="1"/>
</dbReference>
<comment type="cofactor">
    <cofactor evidence="1 10">
        <name>Mg(2+)</name>
        <dbReference type="ChEBI" id="CHEBI:18420"/>
    </cofactor>
</comment>
<dbReference type="InterPro" id="IPR039657">
    <property type="entry name" value="Dimethylallyltransferase"/>
</dbReference>
<keyword evidence="8 10" id="KW-0460">Magnesium</keyword>
<evidence type="ECO:0000313" key="15">
    <source>
        <dbReference type="Proteomes" id="UP000009049"/>
    </source>
</evidence>
<dbReference type="NCBIfam" id="TIGR00174">
    <property type="entry name" value="miaA"/>
    <property type="match status" value="1"/>
</dbReference>
<evidence type="ECO:0000256" key="4">
    <source>
        <dbReference type="ARBA" id="ARBA00022679"/>
    </source>
</evidence>
<dbReference type="GO" id="GO:0052381">
    <property type="term" value="F:tRNA dimethylallyltransferase activity"/>
    <property type="evidence" value="ECO:0007669"/>
    <property type="project" value="UniProtKB-UniRule"/>
</dbReference>
<evidence type="ECO:0000256" key="3">
    <source>
        <dbReference type="ARBA" id="ARBA00005842"/>
    </source>
</evidence>
<sequence>MGKVLISIGGPTGIGKTTWAIGLARHYRAEILSADSRQFYREIPIGTASPTLSEQEQAPHHFVGHLSVHDTYSVGDFRRDALERLRNLFKTHDIAILVGGSGLYLDAVTRGLDEFPEVEARIRRELNALWQDQGLGALQEMLREKDPEYYSAVDRQNPHRLIRALEVCLVAGRPYSSFLGKRKAPEFFKTIRLGIDAPRETVYRRIEQRVQAMVKAGLEAEARSLYPYRDLNALQTVGYQEFFAYFDGKYDRDTALEEIAKNTRRFAKRQLTWFRKDPEIHWIPYDAPLDQAIEYIDAQMKNLRHG</sequence>
<evidence type="ECO:0000256" key="2">
    <source>
        <dbReference type="ARBA" id="ARBA00003213"/>
    </source>
</evidence>
<feature type="site" description="Interaction with substrate tRNA" evidence="10">
    <location>
        <position position="101"/>
    </location>
</feature>
<name>A4CLU1_ROBBH</name>
<evidence type="ECO:0000313" key="14">
    <source>
        <dbReference type="EMBL" id="EAR15840.1"/>
    </source>
</evidence>
<comment type="function">
    <text evidence="2 10 12">Catalyzes the transfer of a dimethylallyl group onto the adenine at position 37 in tRNAs that read codons beginning with uridine, leading to the formation of N6-(dimethylallyl)adenosine (i(6)A).</text>
</comment>
<dbReference type="KEGG" id="rbi:RB2501_15969"/>
<dbReference type="InterPro" id="IPR018022">
    <property type="entry name" value="IPT"/>
</dbReference>
<evidence type="ECO:0000256" key="11">
    <source>
        <dbReference type="RuleBase" id="RU003783"/>
    </source>
</evidence>
<dbReference type="AlphaFoldDB" id="A4CLU1"/>
<feature type="region of interest" description="Interaction with substrate tRNA" evidence="10">
    <location>
        <begin position="35"/>
        <end position="38"/>
    </location>
</feature>
<keyword evidence="6 10" id="KW-0547">Nucleotide-binding</keyword>
<evidence type="ECO:0000256" key="10">
    <source>
        <dbReference type="HAMAP-Rule" id="MF_00185"/>
    </source>
</evidence>
<evidence type="ECO:0000256" key="6">
    <source>
        <dbReference type="ARBA" id="ARBA00022741"/>
    </source>
</evidence>
<organism evidence="14 15">
    <name type="scientific">Robiginitalea biformata (strain ATCC BAA-864 / DSM 15991 / KCTC 12146 / HTCC2501)</name>
    <dbReference type="NCBI Taxonomy" id="313596"/>
    <lineage>
        <taxon>Bacteria</taxon>
        <taxon>Pseudomonadati</taxon>
        <taxon>Bacteroidota</taxon>
        <taxon>Flavobacteriia</taxon>
        <taxon>Flavobacteriales</taxon>
        <taxon>Flavobacteriaceae</taxon>
        <taxon>Robiginitalea</taxon>
    </lineage>
</organism>
<dbReference type="GO" id="GO:0006400">
    <property type="term" value="P:tRNA modification"/>
    <property type="evidence" value="ECO:0007669"/>
    <property type="project" value="TreeGrafter"/>
</dbReference>
<dbReference type="SUPFAM" id="SSF52540">
    <property type="entry name" value="P-loop containing nucleoside triphosphate hydrolases"/>
    <property type="match status" value="2"/>
</dbReference>
<evidence type="ECO:0000256" key="12">
    <source>
        <dbReference type="RuleBase" id="RU003784"/>
    </source>
</evidence>
<dbReference type="OrthoDB" id="9776390at2"/>
<dbReference type="InterPro" id="IPR027417">
    <property type="entry name" value="P-loop_NTPase"/>
</dbReference>
<dbReference type="Gene3D" id="3.40.50.300">
    <property type="entry name" value="P-loop containing nucleotide triphosphate hydrolases"/>
    <property type="match status" value="1"/>
</dbReference>
<evidence type="ECO:0000256" key="9">
    <source>
        <dbReference type="ARBA" id="ARBA00049563"/>
    </source>
</evidence>
<dbReference type="HOGENOM" id="CLU_032616_0_1_10"/>
<dbReference type="PANTHER" id="PTHR11088">
    <property type="entry name" value="TRNA DIMETHYLALLYLTRANSFERASE"/>
    <property type="match status" value="1"/>
</dbReference>
<dbReference type="Pfam" id="PF01715">
    <property type="entry name" value="IPPT"/>
    <property type="match status" value="1"/>
</dbReference>
<dbReference type="STRING" id="313596.RB2501_15969"/>
<comment type="caution">
    <text evidence="10">Lacks conserved residue(s) required for the propagation of feature annotation.</text>
</comment>
<evidence type="ECO:0000256" key="1">
    <source>
        <dbReference type="ARBA" id="ARBA00001946"/>
    </source>
</evidence>
<evidence type="ECO:0000256" key="8">
    <source>
        <dbReference type="ARBA" id="ARBA00022842"/>
    </source>
</evidence>
<reference evidence="14 15" key="1">
    <citation type="journal article" date="2009" name="J. Bacteriol.">
        <title>Complete genome sequence of Robiginitalea biformata HTCC2501.</title>
        <authorList>
            <person name="Oh H.M."/>
            <person name="Giovannoni S.J."/>
            <person name="Lee K."/>
            <person name="Ferriera S."/>
            <person name="Johnson J."/>
            <person name="Cho J.C."/>
        </authorList>
    </citation>
    <scope>NUCLEOTIDE SEQUENCE [LARGE SCALE GENOMIC DNA]</scope>
    <source>
        <strain evidence="15">ATCC BAA-864 / HTCC2501 / KCTC 12146</strain>
    </source>
</reference>
<comment type="similarity">
    <text evidence="3 10 13">Belongs to the IPP transferase family.</text>
</comment>